<feature type="signal peptide" evidence="1">
    <location>
        <begin position="1"/>
        <end position="33"/>
    </location>
</feature>
<dbReference type="Gene3D" id="3.40.390.10">
    <property type="entry name" value="Collagenase (Catalytic Domain)"/>
    <property type="match status" value="1"/>
</dbReference>
<dbReference type="EMBL" id="JANATA010000007">
    <property type="protein sequence ID" value="MCP3428445.1"/>
    <property type="molecule type" value="Genomic_DNA"/>
</dbReference>
<dbReference type="Gene3D" id="2.60.40.2810">
    <property type="match status" value="1"/>
</dbReference>
<accession>A0AA41WYI2</accession>
<dbReference type="Pfam" id="PF17963">
    <property type="entry name" value="Big_9"/>
    <property type="match status" value="2"/>
</dbReference>
<comment type="caution">
    <text evidence="2">The sequence shown here is derived from an EMBL/GenBank/DDBJ whole genome shotgun (WGS) entry which is preliminary data.</text>
</comment>
<dbReference type="Gene3D" id="2.60.40.10">
    <property type="entry name" value="Immunoglobulins"/>
    <property type="match status" value="1"/>
</dbReference>
<dbReference type="Pfam" id="PF13583">
    <property type="entry name" value="Reprolysin_4"/>
    <property type="match status" value="1"/>
</dbReference>
<dbReference type="SUPFAM" id="SSF55486">
    <property type="entry name" value="Metalloproteases ('zincins'), catalytic domain"/>
    <property type="match status" value="1"/>
</dbReference>
<keyword evidence="1" id="KW-0732">Signal</keyword>
<dbReference type="NCBIfam" id="NF012211">
    <property type="entry name" value="tand_rpt_95"/>
    <property type="match status" value="2"/>
</dbReference>
<dbReference type="AlphaFoldDB" id="A0AA41WYI2"/>
<dbReference type="InterPro" id="IPR024079">
    <property type="entry name" value="MetalloPept_cat_dom_sf"/>
</dbReference>
<keyword evidence="3" id="KW-1185">Reference proteome</keyword>
<evidence type="ECO:0000313" key="2">
    <source>
        <dbReference type="EMBL" id="MCP3428445.1"/>
    </source>
</evidence>
<gene>
    <name evidence="2" type="ORF">NLF92_05745</name>
</gene>
<dbReference type="GO" id="GO:0008237">
    <property type="term" value="F:metallopeptidase activity"/>
    <property type="evidence" value="ECO:0007669"/>
    <property type="project" value="InterPro"/>
</dbReference>
<evidence type="ECO:0000256" key="1">
    <source>
        <dbReference type="SAM" id="SignalP"/>
    </source>
</evidence>
<dbReference type="InterPro" id="IPR013783">
    <property type="entry name" value="Ig-like_fold"/>
</dbReference>
<name>A0AA41WYI2_9ALTE</name>
<dbReference type="RefSeq" id="WP_254099729.1">
    <property type="nucleotide sequence ID" value="NZ_JANATA010000007.1"/>
</dbReference>
<protein>
    <submittedName>
        <fullName evidence="2">Ig-like domain-containing protein</fullName>
    </submittedName>
</protein>
<sequence>MKNTSNPYQKVFQRTLLSTTLILALANTVQAHASPANITPTQQWQLAEPISAPELQNETLFAVDVTTVKQQIQQQKQVTVVTPNGTLETFNLRPSKVLPPGLASRYPQIQSFIGTNVQNPHLTGRFDLSPNGFRAMFSHPSATGMHKVYIDPAQANLYKSYTVTPTELAKARAAFTKHAPKVRDLSHGMDGILGTKEKKRFVRAARNNDVKYTYRLAMSAAAEYSEQHYDTTANLSDAEKKSSVMAEIVSMVNRLNEVFTVELGVDFQLVENNDNVIFLDASSDPFANDSDDGSLNQNVLDAEFGVNGYDIGHIVNADGGGLAVLGALCSPGFKADGVTGSNQATGDAFWIDFVAHELGHQFGANHTFDGAVSSCESNREDTAAFEPGAGTTIMSYAGLCGEVNVTNQVHDNYHHHSLKEINERITEIEDGFFTIANCGTATANTNNFPVVEAGADYTIPAQTYFRLTGSATDTDGDALTYSWEQADRRNVGAQSRAEAETDNGTGPLFRAYAPRSTPERYFPSLNFTRTGNLSSGFTFTGETLPATNRELNFVLIARDGQGGVGQDSMQVTVVDTGAAFTLLSPQANDSFTQNPITVSWDVAQTNLAPINCNSVDVVLSTNSGINFDRTLASGLPNTGSAQVNLPASETQQRFNIMQVRCSDNVFYATHTGVFSSQIEGETLTVTGQSLLATAEETPLTLNLSDFTTNLAATTLTVLAGSNYTFTGNTITPATDFTGTLDVNVQISGNGEIAPDFAANVSVTNVNDAPVANDDTFTVIVDSTDSLLTVLENDIDVDADTLTITAATSDGGGSVNIISPGIEYTPALGFIGTETVSYTITDGTLTSSAEAVVTVEAAPVQLLVTGQGDISGVEDTSITISAEQFTTSLDVDSFVIQPGTNYTVAGNTITPADNFNGTLVVDIVFTSGTTVSDPFPAVVTVTLVNDPPTAVNDTANVNQDSSNNNITVLGNDSDIDTADLIITDVSTSGSGSVTINGNFLSYTPAAGFSGTETLTYTISDMDNTATATVRVNVVATPSTPPSNGGSSGGSGGSMSWFGLIALLLVISRRITTNK</sequence>
<feature type="chain" id="PRO_5041290026" evidence="1">
    <location>
        <begin position="34"/>
        <end position="1073"/>
    </location>
</feature>
<dbReference type="Proteomes" id="UP001165413">
    <property type="component" value="Unassembled WGS sequence"/>
</dbReference>
<dbReference type="Gene3D" id="2.60.40.3440">
    <property type="match status" value="1"/>
</dbReference>
<organism evidence="2 3">
    <name type="scientific">Opacimonas viscosa</name>
    <dbReference type="NCBI Taxonomy" id="2961944"/>
    <lineage>
        <taxon>Bacteria</taxon>
        <taxon>Pseudomonadati</taxon>
        <taxon>Pseudomonadota</taxon>
        <taxon>Gammaproteobacteria</taxon>
        <taxon>Alteromonadales</taxon>
        <taxon>Alteromonadaceae</taxon>
        <taxon>Opacimonas</taxon>
    </lineage>
</organism>
<evidence type="ECO:0000313" key="3">
    <source>
        <dbReference type="Proteomes" id="UP001165413"/>
    </source>
</evidence>
<reference evidence="2" key="1">
    <citation type="submission" date="2022-07" db="EMBL/GenBank/DDBJ databases">
        <title>Characterization of the Novel Bacterium Alteromonas immobilis LMIT006 and Alteromonas gregis LMIT007.</title>
        <authorList>
            <person name="Lin X."/>
        </authorList>
    </citation>
    <scope>NUCLEOTIDE SEQUENCE</scope>
    <source>
        <strain evidence="2">LMIT007</strain>
    </source>
</reference>
<proteinExistence type="predicted"/>